<sequence>MKYSPLGRTGLQVSRVCLGTMMYGSQNTEAEGFAQMDYALERGINFFDTAEVYAIPPRPETQGATERIIGNWFAACGNRDKVVLASKIAGRADGMTWIRNGPRHTRDHIDAAVEASLTRLRTDYIDLYQLHWPDRRYSGFGFHEYHDYDGDYEDFQAILESLGHHVKAGRIRHIGVSNESPWGVMKFLSLAERAGLPRVASIQNCYNLVSRTFEYGLAEVALREDVGLLAYSPLAQGYLTGKYRHGALPAGARKTLFQRLNRYEGPGGDEMVHRYVDLAALVGVRPVELALKFIDSRPFVTSTIIGASTMAQLKDNIDAFEIDWTKEMDRAVSTLHASHPNPCP</sequence>
<gene>
    <name evidence="3" type="ORF">ABI_05600</name>
</gene>
<dbReference type="HOGENOM" id="CLU_023205_2_0_5"/>
<keyword evidence="4" id="KW-1185">Reference proteome</keyword>
<dbReference type="Gene3D" id="3.20.20.100">
    <property type="entry name" value="NADP-dependent oxidoreductase domain"/>
    <property type="match status" value="1"/>
</dbReference>
<evidence type="ECO:0000313" key="3">
    <source>
        <dbReference type="EMBL" id="EGF92127.1"/>
    </source>
</evidence>
<evidence type="ECO:0000256" key="1">
    <source>
        <dbReference type="ARBA" id="ARBA00023002"/>
    </source>
</evidence>
<dbReference type="EMBL" id="GL883077">
    <property type="protein sequence ID" value="EGF92127.1"/>
    <property type="molecule type" value="Genomic_DNA"/>
</dbReference>
<dbReference type="eggNOG" id="COG0667">
    <property type="taxonomic scope" value="Bacteria"/>
</dbReference>
<reference evidence="4" key="1">
    <citation type="submission" date="2011-03" db="EMBL/GenBank/DDBJ databases">
        <title>Draft genome sequence of Brevundimonas diminuta.</title>
        <authorList>
            <person name="Brown P.J.B."/>
            <person name="Buechlein A."/>
            <person name="Hemmerich C."/>
            <person name="Brun Y.V."/>
        </authorList>
    </citation>
    <scope>NUCLEOTIDE SEQUENCE [LARGE SCALE GENOMIC DNA]</scope>
    <source>
        <strain evidence="4">C19</strain>
    </source>
</reference>
<dbReference type="SUPFAM" id="SSF51430">
    <property type="entry name" value="NAD(P)-linked oxidoreductase"/>
    <property type="match status" value="1"/>
</dbReference>
<dbReference type="RefSeq" id="WP_006271297.1">
    <property type="nucleotide sequence ID" value="NZ_GL883077.1"/>
</dbReference>
<organism evidence="3 4">
    <name type="scientific">Asticcacaulis biprosthecium C19</name>
    <dbReference type="NCBI Taxonomy" id="715226"/>
    <lineage>
        <taxon>Bacteria</taxon>
        <taxon>Pseudomonadati</taxon>
        <taxon>Pseudomonadota</taxon>
        <taxon>Alphaproteobacteria</taxon>
        <taxon>Caulobacterales</taxon>
        <taxon>Caulobacteraceae</taxon>
        <taxon>Asticcacaulis</taxon>
    </lineage>
</organism>
<accession>F4QKH5</accession>
<dbReference type="PANTHER" id="PTHR43364:SF4">
    <property type="entry name" value="NAD(P)-LINKED OXIDOREDUCTASE SUPERFAMILY PROTEIN"/>
    <property type="match status" value="1"/>
</dbReference>
<dbReference type="Proteomes" id="UP000006512">
    <property type="component" value="Unassembled WGS sequence"/>
</dbReference>
<protein>
    <submittedName>
        <fullName evidence="3">Protein tas</fullName>
    </submittedName>
</protein>
<dbReference type="OrthoDB" id="9803483at2"/>
<dbReference type="GO" id="GO:0016491">
    <property type="term" value="F:oxidoreductase activity"/>
    <property type="evidence" value="ECO:0007669"/>
    <property type="project" value="UniProtKB-KW"/>
</dbReference>
<evidence type="ECO:0000259" key="2">
    <source>
        <dbReference type="Pfam" id="PF00248"/>
    </source>
</evidence>
<dbReference type="InterPro" id="IPR036812">
    <property type="entry name" value="NAD(P)_OxRdtase_dom_sf"/>
</dbReference>
<evidence type="ECO:0000313" key="4">
    <source>
        <dbReference type="Proteomes" id="UP000006512"/>
    </source>
</evidence>
<dbReference type="AlphaFoldDB" id="F4QKH5"/>
<dbReference type="Pfam" id="PF00248">
    <property type="entry name" value="Aldo_ket_red"/>
    <property type="match status" value="1"/>
</dbReference>
<keyword evidence="1" id="KW-0560">Oxidoreductase</keyword>
<dbReference type="PANTHER" id="PTHR43364">
    <property type="entry name" value="NADH-SPECIFIC METHYLGLYOXAL REDUCTASE-RELATED"/>
    <property type="match status" value="1"/>
</dbReference>
<dbReference type="InterPro" id="IPR050523">
    <property type="entry name" value="AKR_Detox_Biosynth"/>
</dbReference>
<dbReference type="STRING" id="715226.ABI_05600"/>
<feature type="domain" description="NADP-dependent oxidoreductase" evidence="2">
    <location>
        <begin position="16"/>
        <end position="328"/>
    </location>
</feature>
<name>F4QKH5_9CAUL</name>
<dbReference type="CDD" id="cd19094">
    <property type="entry name" value="AKR_Tas-like"/>
    <property type="match status" value="1"/>
</dbReference>
<proteinExistence type="predicted"/>
<dbReference type="InterPro" id="IPR023210">
    <property type="entry name" value="NADP_OxRdtase_dom"/>
</dbReference>